<dbReference type="InterPro" id="IPR011856">
    <property type="entry name" value="tRNA_endonuc-like_dom_sf"/>
</dbReference>
<comment type="similarity">
    <text evidence="1">Belongs to the N(4)/N(6)-methyltransferase family.</text>
</comment>
<reference evidence="6 7" key="1">
    <citation type="submission" date="2021-01" db="EMBL/GenBank/DDBJ databases">
        <title>Genome public.</title>
        <authorList>
            <person name="Liu C."/>
            <person name="Sun Q."/>
        </authorList>
    </citation>
    <scope>NUCLEOTIDE SEQUENCE [LARGE SCALE GENOMIC DNA]</scope>
    <source>
        <strain evidence="6 7">JC656</strain>
    </source>
</reference>
<keyword evidence="6" id="KW-0540">Nuclease</keyword>
<dbReference type="SUPFAM" id="SSF53335">
    <property type="entry name" value="S-adenosyl-L-methionine-dependent methyltransferases"/>
    <property type="match status" value="1"/>
</dbReference>
<dbReference type="InterPro" id="IPR002052">
    <property type="entry name" value="DNA_methylase_N6_adenine_CS"/>
</dbReference>
<keyword evidence="6" id="KW-0255">Endonuclease</keyword>
<evidence type="ECO:0000259" key="4">
    <source>
        <dbReference type="Pfam" id="PF01555"/>
    </source>
</evidence>
<dbReference type="RefSeq" id="WP_189692259.1">
    <property type="nucleotide sequence ID" value="NZ_BNCM01000001.1"/>
</dbReference>
<accession>A0ABS1K255</accession>
<keyword evidence="3" id="KW-0808">Transferase</keyword>
<keyword evidence="6" id="KW-0378">Hydrolase</keyword>
<dbReference type="InterPro" id="IPR054557">
    <property type="entry name" value="NA-iREase1_dom"/>
</dbReference>
<dbReference type="PROSITE" id="PS00092">
    <property type="entry name" value="N6_MTASE"/>
    <property type="match status" value="1"/>
</dbReference>
<dbReference type="InterPro" id="IPR029063">
    <property type="entry name" value="SAM-dependent_MTases_sf"/>
</dbReference>
<evidence type="ECO:0000256" key="1">
    <source>
        <dbReference type="ARBA" id="ARBA00006594"/>
    </source>
</evidence>
<evidence type="ECO:0000256" key="2">
    <source>
        <dbReference type="ARBA" id="ARBA00022603"/>
    </source>
</evidence>
<sequence>MTKQNRLYYGDNLDVLRQYVPNESVDLVYLDPPFNSNRNYSVIFNRNGQFDNANSAQIEAFEDTWHWTPVTQKQFDDFINSAPGPSADALSAFRILLGENDAMAYLVNMAPRLLELHRVLKPTGTLFLHCDPTMSHYLKVLLDAVFDAKFFRNEIIWHYSGWNKKLKKHYESRHDVILMYAKSVRQFFSPQTLPWESEAEYLRTRKQKLHVDEQGRKYVMSDAGGGKRVKRYIEEAMQYGRPIDDIWRIDKLNNSASEALGYPTQKPVKLLERIIATASKPGDLVLDPFCGCGTTVDAAQRLDRAWIGIDITYIAIDLITKRLEHTYGRDVLQTVDINGIPHDMAGARALFERSPFDFERWAVSMINAEPNQKQVGDRGIDGVARFPVDSRGKLGKVVVSVKGGRKVTPSVARDLRGTVERTGDAHMGILITMDDITKGVREEIARSGYYTFPVNNQDFPVLQHISVKDLLAGKLPLMPGTILPYIKAQKVTPKAGADELF</sequence>
<gene>
    <name evidence="6" type="ORF">JJE72_08495</name>
</gene>
<dbReference type="Pfam" id="PF22722">
    <property type="entry name" value="NA-iREase1"/>
    <property type="match status" value="1"/>
</dbReference>
<dbReference type="InterPro" id="IPR002941">
    <property type="entry name" value="DNA_methylase_N4/N6"/>
</dbReference>
<feature type="domain" description="NACHT-associated inactive Restriction Endonuclease 1 sensor" evidence="5">
    <location>
        <begin position="371"/>
        <end position="449"/>
    </location>
</feature>
<dbReference type="Pfam" id="PF01555">
    <property type="entry name" value="N6_N4_Mtase"/>
    <property type="match status" value="1"/>
</dbReference>
<protein>
    <submittedName>
        <fullName evidence="6">Restriction endonuclease</fullName>
    </submittedName>
</protein>
<dbReference type="InterPro" id="IPR001091">
    <property type="entry name" value="RM_Methyltransferase"/>
</dbReference>
<proteinExistence type="inferred from homology"/>
<keyword evidence="7" id="KW-1185">Reference proteome</keyword>
<evidence type="ECO:0000313" key="6">
    <source>
        <dbReference type="EMBL" id="MBL0705543.1"/>
    </source>
</evidence>
<dbReference type="PANTHER" id="PTHR13370:SF3">
    <property type="entry name" value="TRNA (GUANINE(10)-N2)-METHYLTRANSFERASE HOMOLOG"/>
    <property type="match status" value="1"/>
</dbReference>
<dbReference type="Proteomes" id="UP000639051">
    <property type="component" value="Unassembled WGS sequence"/>
</dbReference>
<name>A0ABS1K255_9MICC</name>
<keyword evidence="2" id="KW-0489">Methyltransferase</keyword>
<comment type="caution">
    <text evidence="6">The sequence shown here is derived from an EMBL/GenBank/DDBJ whole genome shotgun (WGS) entry which is preliminary data.</text>
</comment>
<evidence type="ECO:0000313" key="7">
    <source>
        <dbReference type="Proteomes" id="UP000639051"/>
    </source>
</evidence>
<evidence type="ECO:0000259" key="5">
    <source>
        <dbReference type="Pfam" id="PF22722"/>
    </source>
</evidence>
<organism evidence="6 7">
    <name type="scientific">Sinomonas cellulolyticus</name>
    <dbReference type="NCBI Taxonomy" id="2801916"/>
    <lineage>
        <taxon>Bacteria</taxon>
        <taxon>Bacillati</taxon>
        <taxon>Actinomycetota</taxon>
        <taxon>Actinomycetes</taxon>
        <taxon>Micrococcales</taxon>
        <taxon>Micrococcaceae</taxon>
        <taxon>Sinomonas</taxon>
    </lineage>
</organism>
<evidence type="ECO:0000256" key="3">
    <source>
        <dbReference type="ARBA" id="ARBA00022679"/>
    </source>
</evidence>
<dbReference type="GO" id="GO:0004519">
    <property type="term" value="F:endonuclease activity"/>
    <property type="evidence" value="ECO:0007669"/>
    <property type="project" value="UniProtKB-KW"/>
</dbReference>
<dbReference type="PANTHER" id="PTHR13370">
    <property type="entry name" value="RNA METHYLASE-RELATED"/>
    <property type="match status" value="1"/>
</dbReference>
<dbReference type="Gene3D" id="3.40.50.150">
    <property type="entry name" value="Vaccinia Virus protein VP39"/>
    <property type="match status" value="1"/>
</dbReference>
<feature type="domain" description="DNA methylase N-4/N-6" evidence="4">
    <location>
        <begin position="25"/>
        <end position="317"/>
    </location>
</feature>
<dbReference type="PRINTS" id="PR00508">
    <property type="entry name" value="S21N4MTFRASE"/>
</dbReference>
<dbReference type="Gene3D" id="3.40.1350.10">
    <property type="match status" value="1"/>
</dbReference>
<dbReference type="EMBL" id="JAERRC010000020">
    <property type="protein sequence ID" value="MBL0705543.1"/>
    <property type="molecule type" value="Genomic_DNA"/>
</dbReference>